<dbReference type="Proteomes" id="UP000634136">
    <property type="component" value="Unassembled WGS sequence"/>
</dbReference>
<protein>
    <submittedName>
        <fullName evidence="2">21 kDa protein</fullName>
    </submittedName>
</protein>
<comment type="caution">
    <text evidence="2">The sequence shown here is derived from an EMBL/GenBank/DDBJ whole genome shotgun (WGS) entry which is preliminary data.</text>
</comment>
<name>A0A834TVD7_9FABA</name>
<dbReference type="AlphaFoldDB" id="A0A834TVD7"/>
<evidence type="ECO:0000256" key="1">
    <source>
        <dbReference type="SAM" id="MobiDB-lite"/>
    </source>
</evidence>
<gene>
    <name evidence="2" type="ORF">G2W53_023038</name>
</gene>
<dbReference type="EMBL" id="JAAIUW010000007">
    <property type="protein sequence ID" value="KAF7824894.1"/>
    <property type="molecule type" value="Genomic_DNA"/>
</dbReference>
<feature type="compositionally biased region" description="Gly residues" evidence="1">
    <location>
        <begin position="151"/>
        <end position="160"/>
    </location>
</feature>
<sequence>MLQINYEKIWLFRVLDLTVECFSGESIGARGLVRQGGAHPGLHIADVPGEILAVGSVAELQLLQGSAESIDAVGDLLDAVLQGGGFARLEASELVELGDEVLGGECGVEAEGEGGLDELVMVLLDGGGVDGEGGDAEGGVLGGAAARFNEVGGGGGGGDGGDGEDGDAGGEEEEKKKRGWVCHLCV</sequence>
<reference evidence="2" key="1">
    <citation type="submission" date="2020-09" db="EMBL/GenBank/DDBJ databases">
        <title>Genome-Enabled Discovery of Anthraquinone Biosynthesis in Senna tora.</title>
        <authorList>
            <person name="Kang S.-H."/>
            <person name="Pandey R.P."/>
            <person name="Lee C.-M."/>
            <person name="Sim J.-S."/>
            <person name="Jeong J.-T."/>
            <person name="Choi B.-S."/>
            <person name="Jung M."/>
            <person name="Ginzburg D."/>
            <person name="Zhao K."/>
            <person name="Won S.Y."/>
            <person name="Oh T.-J."/>
            <person name="Yu Y."/>
            <person name="Kim N.-H."/>
            <person name="Lee O.R."/>
            <person name="Lee T.-H."/>
            <person name="Bashyal P."/>
            <person name="Kim T.-S."/>
            <person name="Lee W.-H."/>
            <person name="Kawkins C."/>
            <person name="Kim C.-K."/>
            <person name="Kim J.S."/>
            <person name="Ahn B.O."/>
            <person name="Rhee S.Y."/>
            <person name="Sohng J.K."/>
        </authorList>
    </citation>
    <scope>NUCLEOTIDE SEQUENCE</scope>
    <source>
        <tissue evidence="2">Leaf</tissue>
    </source>
</reference>
<keyword evidence="3" id="KW-1185">Reference proteome</keyword>
<evidence type="ECO:0000313" key="3">
    <source>
        <dbReference type="Proteomes" id="UP000634136"/>
    </source>
</evidence>
<accession>A0A834TVD7</accession>
<feature type="compositionally biased region" description="Acidic residues" evidence="1">
    <location>
        <begin position="161"/>
        <end position="172"/>
    </location>
</feature>
<proteinExistence type="predicted"/>
<feature type="region of interest" description="Disordered" evidence="1">
    <location>
        <begin position="151"/>
        <end position="179"/>
    </location>
</feature>
<evidence type="ECO:0000313" key="2">
    <source>
        <dbReference type="EMBL" id="KAF7824894.1"/>
    </source>
</evidence>
<organism evidence="2 3">
    <name type="scientific">Senna tora</name>
    <dbReference type="NCBI Taxonomy" id="362788"/>
    <lineage>
        <taxon>Eukaryota</taxon>
        <taxon>Viridiplantae</taxon>
        <taxon>Streptophyta</taxon>
        <taxon>Embryophyta</taxon>
        <taxon>Tracheophyta</taxon>
        <taxon>Spermatophyta</taxon>
        <taxon>Magnoliopsida</taxon>
        <taxon>eudicotyledons</taxon>
        <taxon>Gunneridae</taxon>
        <taxon>Pentapetalae</taxon>
        <taxon>rosids</taxon>
        <taxon>fabids</taxon>
        <taxon>Fabales</taxon>
        <taxon>Fabaceae</taxon>
        <taxon>Caesalpinioideae</taxon>
        <taxon>Cassia clade</taxon>
        <taxon>Senna</taxon>
    </lineage>
</organism>